<dbReference type="OrthoDB" id="9999686at2759"/>
<evidence type="ECO:0000313" key="3">
    <source>
        <dbReference type="Proteomes" id="UP000649617"/>
    </source>
</evidence>
<dbReference type="Proteomes" id="UP000649617">
    <property type="component" value="Unassembled WGS sequence"/>
</dbReference>
<evidence type="ECO:0000256" key="1">
    <source>
        <dbReference type="SAM" id="Phobius"/>
    </source>
</evidence>
<keyword evidence="3" id="KW-1185">Reference proteome</keyword>
<dbReference type="EMBL" id="CAJNIZ010045620">
    <property type="protein sequence ID" value="CAE7725227.1"/>
    <property type="molecule type" value="Genomic_DNA"/>
</dbReference>
<reference evidence="2" key="1">
    <citation type="submission" date="2021-02" db="EMBL/GenBank/DDBJ databases">
        <authorList>
            <person name="Dougan E. K."/>
            <person name="Rhodes N."/>
            <person name="Thang M."/>
            <person name="Chan C."/>
        </authorList>
    </citation>
    <scope>NUCLEOTIDE SEQUENCE</scope>
</reference>
<dbReference type="AlphaFoldDB" id="A0A812XD32"/>
<gene>
    <name evidence="2" type="ORF">SPIL2461_LOCUS20734</name>
</gene>
<name>A0A812XD32_SYMPI</name>
<accession>A0A812XD32</accession>
<proteinExistence type="predicted"/>
<keyword evidence="1" id="KW-0472">Membrane</keyword>
<organism evidence="2 3">
    <name type="scientific">Symbiodinium pilosum</name>
    <name type="common">Dinoflagellate</name>
    <dbReference type="NCBI Taxonomy" id="2952"/>
    <lineage>
        <taxon>Eukaryota</taxon>
        <taxon>Sar</taxon>
        <taxon>Alveolata</taxon>
        <taxon>Dinophyceae</taxon>
        <taxon>Suessiales</taxon>
        <taxon>Symbiodiniaceae</taxon>
        <taxon>Symbiodinium</taxon>
    </lineage>
</organism>
<evidence type="ECO:0000313" key="2">
    <source>
        <dbReference type="EMBL" id="CAE7725227.1"/>
    </source>
</evidence>
<feature type="transmembrane region" description="Helical" evidence="1">
    <location>
        <begin position="328"/>
        <end position="346"/>
    </location>
</feature>
<keyword evidence="1" id="KW-1133">Transmembrane helix</keyword>
<comment type="caution">
    <text evidence="2">The sequence shown here is derived from an EMBL/GenBank/DDBJ whole genome shotgun (WGS) entry which is preliminary data.</text>
</comment>
<sequence length="354" mass="40144">MVPPAWKLLSQPYTELKVDTVPRTRFKDNSSEKLRRTGNGRTLIIFAFRTGWYPSPSRDIRNVEFFIRQVVGGPRSADLDFIFVDTSDQGPAIPVPHLENVKYIYRPNIAFDMCSYKTALALVAPGQYKYIVLMNGTVRGPFATARDFLEAFKQMLSAKTPVVGTTFNCLPKGHIQSMFFVVNSVGAELLNATLSCDIPDKGAATYGPHGEINISQNVLKAGYNIGVVQPFWRGHDFRDVNATWHRCESYPESKDPYYPMNDVDPQTMGPKDIYPDEVIFFKTTRHVNDGRLDWLTQRFERACTKRADLCGVAAAEVIWHWPNDQRSLLVVFGLCSGWFALVLLMGRRCRDKKV</sequence>
<keyword evidence="1" id="KW-0812">Transmembrane</keyword>
<protein>
    <submittedName>
        <fullName evidence="2">Uncharacterized protein</fullName>
    </submittedName>
</protein>